<feature type="non-terminal residue" evidence="1">
    <location>
        <position position="53"/>
    </location>
</feature>
<name>A0AAD8EE20_DIPPU</name>
<keyword evidence="2" id="KW-1185">Reference proteome</keyword>
<dbReference type="EMBL" id="JASPKZ010006856">
    <property type="protein sequence ID" value="KAJ9586616.1"/>
    <property type="molecule type" value="Genomic_DNA"/>
</dbReference>
<accession>A0AAD8EE20</accession>
<gene>
    <name evidence="1" type="ORF">L9F63_019766</name>
</gene>
<reference evidence="1" key="1">
    <citation type="journal article" date="2023" name="IScience">
        <title>Live-bearing cockroach genome reveals convergent evolutionary mechanisms linked to viviparity in insects and beyond.</title>
        <authorList>
            <person name="Fouks B."/>
            <person name="Harrison M.C."/>
            <person name="Mikhailova A.A."/>
            <person name="Marchal E."/>
            <person name="English S."/>
            <person name="Carruthers M."/>
            <person name="Jennings E.C."/>
            <person name="Chiamaka E.L."/>
            <person name="Frigard R.A."/>
            <person name="Pippel M."/>
            <person name="Attardo G.M."/>
            <person name="Benoit J.B."/>
            <person name="Bornberg-Bauer E."/>
            <person name="Tobe S.S."/>
        </authorList>
    </citation>
    <scope>NUCLEOTIDE SEQUENCE</scope>
    <source>
        <strain evidence="1">Stay&amp;Tobe</strain>
    </source>
</reference>
<organism evidence="1 2">
    <name type="scientific">Diploptera punctata</name>
    <name type="common">Pacific beetle cockroach</name>
    <dbReference type="NCBI Taxonomy" id="6984"/>
    <lineage>
        <taxon>Eukaryota</taxon>
        <taxon>Metazoa</taxon>
        <taxon>Ecdysozoa</taxon>
        <taxon>Arthropoda</taxon>
        <taxon>Hexapoda</taxon>
        <taxon>Insecta</taxon>
        <taxon>Pterygota</taxon>
        <taxon>Neoptera</taxon>
        <taxon>Polyneoptera</taxon>
        <taxon>Dictyoptera</taxon>
        <taxon>Blattodea</taxon>
        <taxon>Blaberoidea</taxon>
        <taxon>Blaberidae</taxon>
        <taxon>Diplopterinae</taxon>
        <taxon>Diploptera</taxon>
    </lineage>
</organism>
<protein>
    <submittedName>
        <fullName evidence="1">Uncharacterized protein</fullName>
    </submittedName>
</protein>
<sequence length="53" mass="6365">ETDYFQTRAKWTRIIKDRMKWTAIHPSNIIRLIGCNKNVKIDEENKSETCQIK</sequence>
<proteinExistence type="predicted"/>
<dbReference type="AlphaFoldDB" id="A0AAD8EE20"/>
<dbReference type="Proteomes" id="UP001233999">
    <property type="component" value="Unassembled WGS sequence"/>
</dbReference>
<reference evidence="1" key="2">
    <citation type="submission" date="2023-05" db="EMBL/GenBank/DDBJ databases">
        <authorList>
            <person name="Fouks B."/>
        </authorList>
    </citation>
    <scope>NUCLEOTIDE SEQUENCE</scope>
    <source>
        <strain evidence="1">Stay&amp;Tobe</strain>
        <tissue evidence="1">Testes</tissue>
    </source>
</reference>
<evidence type="ECO:0000313" key="1">
    <source>
        <dbReference type="EMBL" id="KAJ9586616.1"/>
    </source>
</evidence>
<feature type="non-terminal residue" evidence="1">
    <location>
        <position position="1"/>
    </location>
</feature>
<comment type="caution">
    <text evidence="1">The sequence shown here is derived from an EMBL/GenBank/DDBJ whole genome shotgun (WGS) entry which is preliminary data.</text>
</comment>
<evidence type="ECO:0000313" key="2">
    <source>
        <dbReference type="Proteomes" id="UP001233999"/>
    </source>
</evidence>